<sequence length="72" mass="7536">MLDEASIASTACDTNHGPLPDCSFIASNQPVPRPAPLTTATKKGKATAKRTPAARNSKEQTVKKTKASGNKQ</sequence>
<organism evidence="2 3">
    <name type="scientific">Panicum virgatum</name>
    <name type="common">Blackwell switchgrass</name>
    <dbReference type="NCBI Taxonomy" id="38727"/>
    <lineage>
        <taxon>Eukaryota</taxon>
        <taxon>Viridiplantae</taxon>
        <taxon>Streptophyta</taxon>
        <taxon>Embryophyta</taxon>
        <taxon>Tracheophyta</taxon>
        <taxon>Spermatophyta</taxon>
        <taxon>Magnoliopsida</taxon>
        <taxon>Liliopsida</taxon>
        <taxon>Poales</taxon>
        <taxon>Poaceae</taxon>
        <taxon>PACMAD clade</taxon>
        <taxon>Panicoideae</taxon>
        <taxon>Panicodae</taxon>
        <taxon>Paniceae</taxon>
        <taxon>Panicinae</taxon>
        <taxon>Panicum</taxon>
        <taxon>Panicum sect. Hiantes</taxon>
    </lineage>
</organism>
<dbReference type="Proteomes" id="UP000823388">
    <property type="component" value="Chromosome 9N"/>
</dbReference>
<comment type="caution">
    <text evidence="2">The sequence shown here is derived from an EMBL/GenBank/DDBJ whole genome shotgun (WGS) entry which is preliminary data.</text>
</comment>
<accession>A0A8T0MY34</accession>
<evidence type="ECO:0000313" key="2">
    <source>
        <dbReference type="EMBL" id="KAG2542050.1"/>
    </source>
</evidence>
<reference evidence="2" key="1">
    <citation type="submission" date="2020-05" db="EMBL/GenBank/DDBJ databases">
        <title>WGS assembly of Panicum virgatum.</title>
        <authorList>
            <person name="Lovell J.T."/>
            <person name="Jenkins J."/>
            <person name="Shu S."/>
            <person name="Juenger T.E."/>
            <person name="Schmutz J."/>
        </authorList>
    </citation>
    <scope>NUCLEOTIDE SEQUENCE</scope>
    <source>
        <strain evidence="2">AP13</strain>
    </source>
</reference>
<proteinExistence type="predicted"/>
<dbReference type="AlphaFoldDB" id="A0A8T0MY34"/>
<name>A0A8T0MY34_PANVG</name>
<feature type="region of interest" description="Disordered" evidence="1">
    <location>
        <begin position="1"/>
        <end position="72"/>
    </location>
</feature>
<evidence type="ECO:0000313" key="3">
    <source>
        <dbReference type="Proteomes" id="UP000823388"/>
    </source>
</evidence>
<protein>
    <submittedName>
        <fullName evidence="2">Uncharacterized protein</fullName>
    </submittedName>
</protein>
<keyword evidence="3" id="KW-1185">Reference proteome</keyword>
<evidence type="ECO:0000256" key="1">
    <source>
        <dbReference type="SAM" id="MobiDB-lite"/>
    </source>
</evidence>
<gene>
    <name evidence="2" type="ORF">PVAP13_9NG672684</name>
</gene>
<dbReference type="EMBL" id="CM029054">
    <property type="protein sequence ID" value="KAG2542050.1"/>
    <property type="molecule type" value="Genomic_DNA"/>
</dbReference>